<evidence type="ECO:0000256" key="1">
    <source>
        <dbReference type="SAM" id="MobiDB-lite"/>
    </source>
</evidence>
<feature type="compositionally biased region" description="Low complexity" evidence="1">
    <location>
        <begin position="21"/>
        <end position="34"/>
    </location>
</feature>
<name>A0A2U1J2G4_SMIAN</name>
<comment type="caution">
    <text evidence="3">The sequence shown here is derived from an EMBL/GenBank/DDBJ whole genome shotgun (WGS) entry which is preliminary data.</text>
</comment>
<evidence type="ECO:0000313" key="4">
    <source>
        <dbReference type="Proteomes" id="UP000245591"/>
    </source>
</evidence>
<feature type="region of interest" description="Disordered" evidence="1">
    <location>
        <begin position="21"/>
        <end position="82"/>
    </location>
</feature>
<feature type="chain" id="PRO_5015681397" evidence="2">
    <location>
        <begin position="19"/>
        <end position="144"/>
    </location>
</feature>
<evidence type="ECO:0000313" key="3">
    <source>
        <dbReference type="EMBL" id="PVZ99223.1"/>
    </source>
</evidence>
<protein>
    <submittedName>
        <fullName evidence="3">Uncharacterized protein</fullName>
    </submittedName>
</protein>
<reference evidence="3 4" key="1">
    <citation type="journal article" date="2018" name="MBio">
        <title>Comparative Genomics Reveals the Core Gene Toolbox for the Fungus-Insect Symbiosis.</title>
        <authorList>
            <person name="Wang Y."/>
            <person name="Stata M."/>
            <person name="Wang W."/>
            <person name="Stajich J.E."/>
            <person name="White M.M."/>
            <person name="Moncalvo J.M."/>
        </authorList>
    </citation>
    <scope>NUCLEOTIDE SEQUENCE [LARGE SCALE GENOMIC DNA]</scope>
    <source>
        <strain evidence="3 4">AUS-126-30</strain>
    </source>
</reference>
<sequence>MLFVYTLSLFTLASVVFSQTDTPSSITDSSISGTEPTSTPDSAISGTESTPLDSSAPGTEPVSTPPTPPVSQTREPFNRGRKPGVVYVTRTVYPNVHFVTVTPEPVYVTITRPTPMAGESTDNAAPTDQTTQAVPETPSADISI</sequence>
<proteinExistence type="predicted"/>
<gene>
    <name evidence="3" type="ORF">BB558_004769</name>
</gene>
<accession>A0A2U1J2G4</accession>
<feature type="signal peptide" evidence="2">
    <location>
        <begin position="1"/>
        <end position="18"/>
    </location>
</feature>
<evidence type="ECO:0000256" key="2">
    <source>
        <dbReference type="SAM" id="SignalP"/>
    </source>
</evidence>
<feature type="compositionally biased region" description="Polar residues" evidence="1">
    <location>
        <begin position="35"/>
        <end position="57"/>
    </location>
</feature>
<dbReference type="AlphaFoldDB" id="A0A2U1J2G4"/>
<organism evidence="3 4">
    <name type="scientific">Smittium angustum</name>
    <dbReference type="NCBI Taxonomy" id="133377"/>
    <lineage>
        <taxon>Eukaryota</taxon>
        <taxon>Fungi</taxon>
        <taxon>Fungi incertae sedis</taxon>
        <taxon>Zoopagomycota</taxon>
        <taxon>Kickxellomycotina</taxon>
        <taxon>Harpellomycetes</taxon>
        <taxon>Harpellales</taxon>
        <taxon>Legeriomycetaceae</taxon>
        <taxon>Smittium</taxon>
    </lineage>
</organism>
<dbReference type="Proteomes" id="UP000245591">
    <property type="component" value="Unassembled WGS sequence"/>
</dbReference>
<feature type="region of interest" description="Disordered" evidence="1">
    <location>
        <begin position="114"/>
        <end position="144"/>
    </location>
</feature>
<dbReference type="EMBL" id="MBFU01000457">
    <property type="protein sequence ID" value="PVZ99223.1"/>
    <property type="molecule type" value="Genomic_DNA"/>
</dbReference>
<feature type="compositionally biased region" description="Polar residues" evidence="1">
    <location>
        <begin position="120"/>
        <end position="144"/>
    </location>
</feature>
<keyword evidence="2" id="KW-0732">Signal</keyword>
<keyword evidence="4" id="KW-1185">Reference proteome</keyword>